<name>A0A327NRZ4_9BACT</name>
<sequence>MKINLFKLFTRFHLTPSPSPKTRRGEQIRLFFSPSPYFKGRSWGGVKCGSLFTRFAVLTCLTFVSSLLALTPPTYWRPPADSRIPAGELGKQIRYGRELIAHTAKYLGPTGSVKHLSNGMNCQNCHLDAGTKVLGNNYSGVFSTYPKFRDRSGAVETIVKRVSDCFERSLAGKAPDSTSREMKAIVAYIQWLGTDVPKGERPEGVGLAKLAYLDRAADSTKGRLIYMAKCQVCHGLKGEGMKAAGAKEYVYPPMWGPNSYNDGAGLFRLSGFAGYVKNNMPFGATYASPQLSDEEAWDVAAFINSMPRPHKDQSSDWPKIASKPVDFPFGPYADSFSERQHKFGPYQPIADARKAK</sequence>
<dbReference type="SUPFAM" id="SSF46626">
    <property type="entry name" value="Cytochrome c"/>
    <property type="match status" value="2"/>
</dbReference>
<proteinExistence type="predicted"/>
<keyword evidence="2 4" id="KW-0479">Metal-binding</keyword>
<dbReference type="GO" id="GO:0009055">
    <property type="term" value="F:electron transfer activity"/>
    <property type="evidence" value="ECO:0007669"/>
    <property type="project" value="InterPro"/>
</dbReference>
<comment type="caution">
    <text evidence="7">The sequence shown here is derived from an EMBL/GenBank/DDBJ whole genome shotgun (WGS) entry which is preliminary data.</text>
</comment>
<dbReference type="PROSITE" id="PS51007">
    <property type="entry name" value="CYTC"/>
    <property type="match status" value="2"/>
</dbReference>
<feature type="region of interest" description="Disordered" evidence="5">
    <location>
        <begin position="336"/>
        <end position="356"/>
    </location>
</feature>
<dbReference type="OrthoDB" id="9779283at2"/>
<keyword evidence="1 4" id="KW-0349">Heme</keyword>
<accession>A0A327NRZ4</accession>
<keyword evidence="8" id="KW-1185">Reference proteome</keyword>
<dbReference type="PANTHER" id="PTHR35008:SF9">
    <property type="entry name" value="CYTOCHROME C DOMAIN-CONTAINING PROTEIN"/>
    <property type="match status" value="1"/>
</dbReference>
<dbReference type="EMBL" id="QLII01000001">
    <property type="protein sequence ID" value="RAI76716.1"/>
    <property type="molecule type" value="Genomic_DNA"/>
</dbReference>
<evidence type="ECO:0000256" key="1">
    <source>
        <dbReference type="ARBA" id="ARBA00022617"/>
    </source>
</evidence>
<dbReference type="GO" id="GO:0020037">
    <property type="term" value="F:heme binding"/>
    <property type="evidence" value="ECO:0007669"/>
    <property type="project" value="InterPro"/>
</dbReference>
<dbReference type="PANTHER" id="PTHR35008">
    <property type="entry name" value="BLL4482 PROTEIN-RELATED"/>
    <property type="match status" value="1"/>
</dbReference>
<keyword evidence="3 4" id="KW-0408">Iron</keyword>
<gene>
    <name evidence="7" type="ORF">HMF3257_25685</name>
</gene>
<organism evidence="7 8">
    <name type="scientific">Spirosoma telluris</name>
    <dbReference type="NCBI Taxonomy" id="2183553"/>
    <lineage>
        <taxon>Bacteria</taxon>
        <taxon>Pseudomonadati</taxon>
        <taxon>Bacteroidota</taxon>
        <taxon>Cytophagia</taxon>
        <taxon>Cytophagales</taxon>
        <taxon>Cytophagaceae</taxon>
        <taxon>Spirosoma</taxon>
    </lineage>
</organism>
<evidence type="ECO:0000313" key="8">
    <source>
        <dbReference type="Proteomes" id="UP000249016"/>
    </source>
</evidence>
<dbReference type="InterPro" id="IPR036909">
    <property type="entry name" value="Cyt_c-like_dom_sf"/>
</dbReference>
<evidence type="ECO:0000256" key="2">
    <source>
        <dbReference type="ARBA" id="ARBA00022723"/>
    </source>
</evidence>
<dbReference type="Gene3D" id="1.10.760.10">
    <property type="entry name" value="Cytochrome c-like domain"/>
    <property type="match status" value="2"/>
</dbReference>
<dbReference type="InterPro" id="IPR051459">
    <property type="entry name" value="Cytochrome_c-type_DH"/>
</dbReference>
<protein>
    <submittedName>
        <fullName evidence="7">Cytochrome C</fullName>
    </submittedName>
</protein>
<reference evidence="7 8" key="1">
    <citation type="submission" date="2018-06" db="EMBL/GenBank/DDBJ databases">
        <title>Spirosoma sp. HMF3257 Genome sequencing and assembly.</title>
        <authorList>
            <person name="Kang H."/>
            <person name="Cha I."/>
            <person name="Kim H."/>
            <person name="Kang J."/>
            <person name="Joh K."/>
        </authorList>
    </citation>
    <scope>NUCLEOTIDE SEQUENCE [LARGE SCALE GENOMIC DNA]</scope>
    <source>
        <strain evidence="7 8">HMF3257</strain>
    </source>
</reference>
<evidence type="ECO:0000256" key="5">
    <source>
        <dbReference type="SAM" id="MobiDB-lite"/>
    </source>
</evidence>
<dbReference type="Pfam" id="PF00034">
    <property type="entry name" value="Cytochrom_C"/>
    <property type="match status" value="1"/>
</dbReference>
<dbReference type="InterPro" id="IPR009056">
    <property type="entry name" value="Cyt_c-like_dom"/>
</dbReference>
<evidence type="ECO:0000256" key="4">
    <source>
        <dbReference type="PROSITE-ProRule" id="PRU00433"/>
    </source>
</evidence>
<dbReference type="Proteomes" id="UP000249016">
    <property type="component" value="Unassembled WGS sequence"/>
</dbReference>
<feature type="domain" description="Cytochrome c" evidence="6">
    <location>
        <begin position="91"/>
        <end position="193"/>
    </location>
</feature>
<dbReference type="Pfam" id="PF21342">
    <property type="entry name" value="SoxA-TsdA_cyt-c"/>
    <property type="match status" value="1"/>
</dbReference>
<evidence type="ECO:0000256" key="3">
    <source>
        <dbReference type="ARBA" id="ARBA00023004"/>
    </source>
</evidence>
<dbReference type="RefSeq" id="WP_111346628.1">
    <property type="nucleotide sequence ID" value="NZ_QLII01000001.1"/>
</dbReference>
<dbReference type="GO" id="GO:0046872">
    <property type="term" value="F:metal ion binding"/>
    <property type="evidence" value="ECO:0007669"/>
    <property type="project" value="UniProtKB-KW"/>
</dbReference>
<evidence type="ECO:0000259" key="6">
    <source>
        <dbReference type="PROSITE" id="PS51007"/>
    </source>
</evidence>
<dbReference type="AlphaFoldDB" id="A0A327NRZ4"/>
<evidence type="ECO:0000313" key="7">
    <source>
        <dbReference type="EMBL" id="RAI76716.1"/>
    </source>
</evidence>
<feature type="domain" description="Cytochrome c" evidence="6">
    <location>
        <begin position="217"/>
        <end position="307"/>
    </location>
</feature>